<evidence type="ECO:0000313" key="1">
    <source>
        <dbReference type="EMBL" id="EDM27889.1"/>
    </source>
</evidence>
<accession>A6DKJ1</accession>
<dbReference type="STRING" id="313628.LNTAR_00770"/>
<dbReference type="EMBL" id="ABCK01000007">
    <property type="protein sequence ID" value="EDM27889.1"/>
    <property type="molecule type" value="Genomic_DNA"/>
</dbReference>
<keyword evidence="2" id="KW-1185">Reference proteome</keyword>
<organism evidence="1 2">
    <name type="scientific">Lentisphaera araneosa HTCC2155</name>
    <dbReference type="NCBI Taxonomy" id="313628"/>
    <lineage>
        <taxon>Bacteria</taxon>
        <taxon>Pseudomonadati</taxon>
        <taxon>Lentisphaerota</taxon>
        <taxon>Lentisphaeria</taxon>
        <taxon>Lentisphaerales</taxon>
        <taxon>Lentisphaeraceae</taxon>
        <taxon>Lentisphaera</taxon>
    </lineage>
</organism>
<gene>
    <name evidence="1" type="ORF">LNTAR_00770</name>
</gene>
<comment type="caution">
    <text evidence="1">The sequence shown here is derived from an EMBL/GenBank/DDBJ whole genome shotgun (WGS) entry which is preliminary data.</text>
</comment>
<evidence type="ECO:0000313" key="2">
    <source>
        <dbReference type="Proteomes" id="UP000004947"/>
    </source>
</evidence>
<proteinExistence type="predicted"/>
<dbReference type="Proteomes" id="UP000004947">
    <property type="component" value="Unassembled WGS sequence"/>
</dbReference>
<name>A6DKJ1_9BACT</name>
<sequence>MEAREAVDDVGRAGHMDSLRVNQEAYSSLALWSIQKREQILFAEEI</sequence>
<protein>
    <submittedName>
        <fullName evidence="1">Uncharacterized protein</fullName>
    </submittedName>
</protein>
<reference evidence="1 2" key="1">
    <citation type="journal article" date="2010" name="J. Bacteriol.">
        <title>Genome sequence of Lentisphaera araneosa HTCC2155T, the type species of the order Lentisphaerales in the phylum Lentisphaerae.</title>
        <authorList>
            <person name="Thrash J.C."/>
            <person name="Cho J.C."/>
            <person name="Vergin K.L."/>
            <person name="Morris R.M."/>
            <person name="Giovannoni S.J."/>
        </authorList>
    </citation>
    <scope>NUCLEOTIDE SEQUENCE [LARGE SCALE GENOMIC DNA]</scope>
    <source>
        <strain evidence="1 2">HTCC2155</strain>
    </source>
</reference>
<dbReference type="AlphaFoldDB" id="A6DKJ1"/>